<name>A0AAF0DEY5_9EURO</name>
<keyword evidence="7" id="KW-0819">tRNA processing</keyword>
<dbReference type="EMBL" id="CP120628">
    <property type="protein sequence ID" value="WEW57038.1"/>
    <property type="molecule type" value="Genomic_DNA"/>
</dbReference>
<dbReference type="AlphaFoldDB" id="A0AAF0DEY5"/>
<comment type="similarity">
    <text evidence="3">Belongs to the GON7 family.</text>
</comment>
<evidence type="ECO:0000256" key="14">
    <source>
        <dbReference type="SAM" id="MobiDB-lite"/>
    </source>
</evidence>
<keyword evidence="11" id="KW-0804">Transcription</keyword>
<gene>
    <name evidence="15" type="ORF">PRK78_002497</name>
</gene>
<dbReference type="GO" id="GO:0005634">
    <property type="term" value="C:nucleus"/>
    <property type="evidence" value="ECO:0007669"/>
    <property type="project" value="UniProtKB-SubCell"/>
</dbReference>
<keyword evidence="10" id="KW-0010">Activator</keyword>
<comment type="subcellular location">
    <subcellularLocation>
        <location evidence="2">Chromosome</location>
        <location evidence="2">Telomere</location>
    </subcellularLocation>
    <subcellularLocation>
        <location evidence="1">Nucleus</location>
    </subcellularLocation>
</comment>
<dbReference type="Pfam" id="PF08738">
    <property type="entry name" value="Gon7"/>
    <property type="match status" value="1"/>
</dbReference>
<evidence type="ECO:0000256" key="2">
    <source>
        <dbReference type="ARBA" id="ARBA00004574"/>
    </source>
</evidence>
<organism evidence="15 16">
    <name type="scientific">Emydomyces testavorans</name>
    <dbReference type="NCBI Taxonomy" id="2070801"/>
    <lineage>
        <taxon>Eukaryota</taxon>
        <taxon>Fungi</taxon>
        <taxon>Dikarya</taxon>
        <taxon>Ascomycota</taxon>
        <taxon>Pezizomycotina</taxon>
        <taxon>Eurotiomycetes</taxon>
        <taxon>Eurotiomycetidae</taxon>
        <taxon>Onygenales</taxon>
        <taxon>Nannizziopsiaceae</taxon>
        <taxon>Emydomyces</taxon>
    </lineage>
</organism>
<evidence type="ECO:0000256" key="13">
    <source>
        <dbReference type="ARBA" id="ARBA00025393"/>
    </source>
</evidence>
<evidence type="ECO:0000256" key="4">
    <source>
        <dbReference type="ARBA" id="ARBA00011534"/>
    </source>
</evidence>
<dbReference type="Proteomes" id="UP001219355">
    <property type="component" value="Chromosome 2"/>
</dbReference>
<evidence type="ECO:0000256" key="11">
    <source>
        <dbReference type="ARBA" id="ARBA00023163"/>
    </source>
</evidence>
<proteinExistence type="inferred from homology"/>
<keyword evidence="6" id="KW-0158">Chromosome</keyword>
<comment type="function">
    <text evidence="13">Component of the EKC/KEOPS complex that is required for the formation of a threonylcarbamoyl group on adenosine at position 37 (t(6)A37) in tRNAs that read codons beginning with adenine. The complex is probably involved in the transfer of the threonylcarbamoyl moiety of threonylcarbamoyl-AMP (TC-AMP) to the N6 group of A37. GON7 likely plays a supporting role to the catalytic subunit KAE1 in the complex. The EKC/KEOPS complex also promotes both telomere uncapping and telomere elongation. The complex is required for efficient recruitment of transcriptional coactivators.</text>
</comment>
<feature type="region of interest" description="Disordered" evidence="14">
    <location>
        <begin position="21"/>
        <end position="55"/>
    </location>
</feature>
<protein>
    <recommendedName>
        <fullName evidence="5">EKC/KEOPS complex subunit GON7</fullName>
    </recommendedName>
</protein>
<feature type="compositionally biased region" description="Acidic residues" evidence="14">
    <location>
        <begin position="97"/>
        <end position="111"/>
    </location>
</feature>
<comment type="subunit">
    <text evidence="4">Component of the EKC/KEOPS complex composed of at least BUD32, CGI121, GON7, KAE1 and PCC1; the whole complex dimerizes.</text>
</comment>
<feature type="compositionally biased region" description="Polar residues" evidence="14">
    <location>
        <begin position="43"/>
        <end position="55"/>
    </location>
</feature>
<evidence type="ECO:0000313" key="15">
    <source>
        <dbReference type="EMBL" id="WEW57038.1"/>
    </source>
</evidence>
<keyword evidence="9" id="KW-0805">Transcription regulation</keyword>
<evidence type="ECO:0000256" key="7">
    <source>
        <dbReference type="ARBA" id="ARBA00022694"/>
    </source>
</evidence>
<dbReference type="GO" id="GO:0000781">
    <property type="term" value="C:chromosome, telomeric region"/>
    <property type="evidence" value="ECO:0007669"/>
    <property type="project" value="UniProtKB-SubCell"/>
</dbReference>
<evidence type="ECO:0000256" key="6">
    <source>
        <dbReference type="ARBA" id="ARBA00022454"/>
    </source>
</evidence>
<reference evidence="15" key="1">
    <citation type="submission" date="2023-03" db="EMBL/GenBank/DDBJ databases">
        <title>Emydomyces testavorans Genome Sequence.</title>
        <authorList>
            <person name="Hoyer L."/>
        </authorList>
    </citation>
    <scope>NUCLEOTIDE SEQUENCE</scope>
    <source>
        <strain evidence="15">16-2883</strain>
    </source>
</reference>
<feature type="region of interest" description="Disordered" evidence="14">
    <location>
        <begin position="84"/>
        <end position="111"/>
    </location>
</feature>
<evidence type="ECO:0000256" key="8">
    <source>
        <dbReference type="ARBA" id="ARBA00022895"/>
    </source>
</evidence>
<evidence type="ECO:0000256" key="12">
    <source>
        <dbReference type="ARBA" id="ARBA00023242"/>
    </source>
</evidence>
<evidence type="ECO:0000256" key="1">
    <source>
        <dbReference type="ARBA" id="ARBA00004123"/>
    </source>
</evidence>
<dbReference type="GO" id="GO:0008033">
    <property type="term" value="P:tRNA processing"/>
    <property type="evidence" value="ECO:0007669"/>
    <property type="project" value="UniProtKB-KW"/>
</dbReference>
<evidence type="ECO:0000256" key="10">
    <source>
        <dbReference type="ARBA" id="ARBA00023159"/>
    </source>
</evidence>
<sequence>MAPPPNTPANNPSTLNAFYLAPASSSSSSSSSDPAQREPPLQHTIQHQLSTSLSSHTADATLLKAAYLSELRGAVTALQSEINALVEGRDESREEENYGEEVVDEEEEEED</sequence>
<feature type="compositionally biased region" description="Basic and acidic residues" evidence="14">
    <location>
        <begin position="87"/>
        <end position="96"/>
    </location>
</feature>
<evidence type="ECO:0000256" key="9">
    <source>
        <dbReference type="ARBA" id="ARBA00023015"/>
    </source>
</evidence>
<evidence type="ECO:0000313" key="16">
    <source>
        <dbReference type="Proteomes" id="UP001219355"/>
    </source>
</evidence>
<keyword evidence="16" id="KW-1185">Reference proteome</keyword>
<dbReference type="InterPro" id="IPR014849">
    <property type="entry name" value="EKC/KEOPS_Gon7"/>
</dbReference>
<keyword evidence="8" id="KW-0779">Telomere</keyword>
<evidence type="ECO:0000256" key="5">
    <source>
        <dbReference type="ARBA" id="ARBA00019746"/>
    </source>
</evidence>
<accession>A0AAF0DEY5</accession>
<evidence type="ECO:0000256" key="3">
    <source>
        <dbReference type="ARBA" id="ARBA00008529"/>
    </source>
</evidence>
<keyword evidence="12" id="KW-0539">Nucleus</keyword>